<name>A0A0J1FKI9_9FIRM</name>
<comment type="similarity">
    <text evidence="1">Belongs to the UDP-N-acetylglucosamine 2-epimerase family.</text>
</comment>
<reference evidence="3 4" key="1">
    <citation type="submission" date="2015-06" db="EMBL/GenBank/DDBJ databases">
        <title>Draft genome of the moderately acidophilic sulfate reducer Candidatus Desulfosporosinus acididurans strain M1.</title>
        <authorList>
            <person name="Poehlein A."/>
            <person name="Petzsch P."/>
            <person name="Johnson B.D."/>
            <person name="Schloemann M."/>
            <person name="Daniel R."/>
            <person name="Muehling M."/>
        </authorList>
    </citation>
    <scope>NUCLEOTIDE SEQUENCE [LARGE SCALE GENOMIC DNA]</scope>
    <source>
        <strain evidence="3 4">M1</strain>
    </source>
</reference>
<evidence type="ECO:0000313" key="3">
    <source>
        <dbReference type="EMBL" id="KLU63985.1"/>
    </source>
</evidence>
<dbReference type="PATRIC" id="fig|476652.3.peg.4360"/>
<dbReference type="STRING" id="476652.DEAC_c41150"/>
<dbReference type="AlphaFoldDB" id="A0A0J1FKI9"/>
<gene>
    <name evidence="3" type="primary">wbpI_2</name>
    <name evidence="3" type="ORF">DEAC_c41150</name>
</gene>
<keyword evidence="4" id="KW-1185">Reference proteome</keyword>
<evidence type="ECO:0000259" key="2">
    <source>
        <dbReference type="Pfam" id="PF02350"/>
    </source>
</evidence>
<evidence type="ECO:0000313" key="4">
    <source>
        <dbReference type="Proteomes" id="UP000036356"/>
    </source>
</evidence>
<dbReference type="CDD" id="cd03786">
    <property type="entry name" value="GTB_UDP-GlcNAc_2-Epimerase"/>
    <property type="match status" value="1"/>
</dbReference>
<organism evidence="3 4">
    <name type="scientific">Desulfosporosinus acididurans</name>
    <dbReference type="NCBI Taxonomy" id="476652"/>
    <lineage>
        <taxon>Bacteria</taxon>
        <taxon>Bacillati</taxon>
        <taxon>Bacillota</taxon>
        <taxon>Clostridia</taxon>
        <taxon>Eubacteriales</taxon>
        <taxon>Desulfitobacteriaceae</taxon>
        <taxon>Desulfosporosinus</taxon>
    </lineage>
</organism>
<dbReference type="InterPro" id="IPR003331">
    <property type="entry name" value="UDP_GlcNAc_Epimerase_2_dom"/>
</dbReference>
<sequence length="360" mass="40829">MKIMTILGTRPEIIRLSRIIPILDSLCEHIFVHTGQNFDRTLSAIFFADLKLRPPDYLLECRASTLMGQIGEILSRCEQVMVQEKPDRLLILGDTNSALTAMAAKRLRIPVYHMEAGNRCYDDRVPEEINRRVVDHCSDILLPYTERSRANLLREGIDGKRIYVTGNPIGEVLRHYSDRIEQSQALQTLGVDSKRYFLVTLHRAENVDDEERMAKFITALHGLAAEYGMPLICSLHPRTRSQLERQKRTLAGTGIQVVEPLGLFDFVHLEQNAFCVLSDSGTVQEECCLYKVPNVTLRDVTERPETIESGSNLIAGCEPEAISRAVKTVLSQGWDWEPPPEYLVQNVSRTVVKILFNHVC</sequence>
<dbReference type="EMBL" id="LDZY01000019">
    <property type="protein sequence ID" value="KLU63985.1"/>
    <property type="molecule type" value="Genomic_DNA"/>
</dbReference>
<dbReference type="InterPro" id="IPR029767">
    <property type="entry name" value="WecB-like"/>
</dbReference>
<protein>
    <submittedName>
        <fullName evidence="3">UDP-2,3-diacetamido-2,3-dideoxy-D-glucuronate 2-epimerase</fullName>
        <ecNumber evidence="3">5.1.3.23</ecNumber>
    </submittedName>
</protein>
<dbReference type="GO" id="GO:0016853">
    <property type="term" value="F:isomerase activity"/>
    <property type="evidence" value="ECO:0007669"/>
    <property type="project" value="UniProtKB-KW"/>
</dbReference>
<dbReference type="Pfam" id="PF02350">
    <property type="entry name" value="Epimerase_2"/>
    <property type="match status" value="1"/>
</dbReference>
<dbReference type="Proteomes" id="UP000036356">
    <property type="component" value="Unassembled WGS sequence"/>
</dbReference>
<dbReference type="PANTHER" id="PTHR43174:SF1">
    <property type="entry name" value="UDP-N-ACETYLGLUCOSAMINE 2-EPIMERASE"/>
    <property type="match status" value="1"/>
</dbReference>
<proteinExistence type="inferred from homology"/>
<dbReference type="RefSeq" id="WP_047811884.1">
    <property type="nucleotide sequence ID" value="NZ_LDZY01000019.1"/>
</dbReference>
<comment type="caution">
    <text evidence="3">The sequence shown here is derived from an EMBL/GenBank/DDBJ whole genome shotgun (WGS) entry which is preliminary data.</text>
</comment>
<dbReference type="SUPFAM" id="SSF53756">
    <property type="entry name" value="UDP-Glycosyltransferase/glycogen phosphorylase"/>
    <property type="match status" value="1"/>
</dbReference>
<dbReference type="EC" id="5.1.3.23" evidence="3"/>
<dbReference type="Gene3D" id="3.40.50.2000">
    <property type="entry name" value="Glycogen Phosphorylase B"/>
    <property type="match status" value="2"/>
</dbReference>
<dbReference type="NCBIfam" id="TIGR00236">
    <property type="entry name" value="wecB"/>
    <property type="match status" value="1"/>
</dbReference>
<accession>A0A0J1FKI9</accession>
<feature type="domain" description="UDP-N-acetylglucosamine 2-epimerase" evidence="2">
    <location>
        <begin position="27"/>
        <end position="355"/>
    </location>
</feature>
<dbReference type="PANTHER" id="PTHR43174">
    <property type="entry name" value="UDP-N-ACETYLGLUCOSAMINE 2-EPIMERASE"/>
    <property type="match status" value="1"/>
</dbReference>
<keyword evidence="1 3" id="KW-0413">Isomerase</keyword>
<evidence type="ECO:0000256" key="1">
    <source>
        <dbReference type="RuleBase" id="RU003513"/>
    </source>
</evidence>